<dbReference type="EMBL" id="QXFU01012096">
    <property type="protein sequence ID" value="KAE8951938.1"/>
    <property type="molecule type" value="Genomic_DNA"/>
</dbReference>
<comment type="caution">
    <text evidence="2">The sequence shown here is derived from an EMBL/GenBank/DDBJ whole genome shotgun (WGS) entry which is preliminary data.</text>
</comment>
<name>A0A6A3GDB4_9STRA</name>
<feature type="region of interest" description="Disordered" evidence="1">
    <location>
        <begin position="1"/>
        <end position="28"/>
    </location>
</feature>
<protein>
    <submittedName>
        <fullName evidence="2">Uncharacterized protein</fullName>
    </submittedName>
</protein>
<accession>A0A6A3GDB4</accession>
<evidence type="ECO:0000313" key="3">
    <source>
        <dbReference type="Proteomes" id="UP000435112"/>
    </source>
</evidence>
<evidence type="ECO:0000313" key="2">
    <source>
        <dbReference type="EMBL" id="KAE8951938.1"/>
    </source>
</evidence>
<proteinExistence type="predicted"/>
<feature type="compositionally biased region" description="Basic and acidic residues" evidence="1">
    <location>
        <begin position="10"/>
        <end position="21"/>
    </location>
</feature>
<reference evidence="2 3" key="1">
    <citation type="submission" date="2018-09" db="EMBL/GenBank/DDBJ databases">
        <title>Genomic investigation of the strawberry pathogen Phytophthora fragariae indicates pathogenicity is determined by transcriptional variation in three key races.</title>
        <authorList>
            <person name="Adams T.M."/>
            <person name="Armitage A.D."/>
            <person name="Sobczyk M.K."/>
            <person name="Bates H.J."/>
            <person name="Dunwell J.M."/>
            <person name="Nellist C.F."/>
            <person name="Harrison R.J."/>
        </authorList>
    </citation>
    <scope>NUCLEOTIDE SEQUENCE [LARGE SCALE GENOMIC DNA]</scope>
    <source>
        <strain evidence="2 3">SCRP324</strain>
    </source>
</reference>
<organism evidence="2 3">
    <name type="scientific">Phytophthora rubi</name>
    <dbReference type="NCBI Taxonomy" id="129364"/>
    <lineage>
        <taxon>Eukaryota</taxon>
        <taxon>Sar</taxon>
        <taxon>Stramenopiles</taxon>
        <taxon>Oomycota</taxon>
        <taxon>Peronosporomycetes</taxon>
        <taxon>Peronosporales</taxon>
        <taxon>Peronosporaceae</taxon>
        <taxon>Phytophthora</taxon>
    </lineage>
</organism>
<evidence type="ECO:0000256" key="1">
    <source>
        <dbReference type="SAM" id="MobiDB-lite"/>
    </source>
</evidence>
<dbReference type="AlphaFoldDB" id="A0A6A3GDB4"/>
<gene>
    <name evidence="2" type="ORF">PR002_g32819</name>
</gene>
<dbReference type="Proteomes" id="UP000435112">
    <property type="component" value="Unassembled WGS sequence"/>
</dbReference>
<sequence length="75" mass="8355">MLPGGGGVEETLRDDIRHRGPDPTGLPCEDCRHQDRVWMLRKSVNTPSPPLTVSFVVSCRDRQPPSHKRSCSMDG</sequence>